<accession>A0A0L8I3B7</accession>
<dbReference type="AlphaFoldDB" id="A0A0L8I3B7"/>
<dbReference type="EMBL" id="KQ416673">
    <property type="protein sequence ID" value="KOF95819.1"/>
    <property type="molecule type" value="Genomic_DNA"/>
</dbReference>
<reference evidence="1" key="1">
    <citation type="submission" date="2015-07" db="EMBL/GenBank/DDBJ databases">
        <title>MeaNS - Measles Nucleotide Surveillance Program.</title>
        <authorList>
            <person name="Tran T."/>
            <person name="Druce J."/>
        </authorList>
    </citation>
    <scope>NUCLEOTIDE SEQUENCE</scope>
    <source>
        <strain evidence="1">UCB-OBI-ISO-001</strain>
        <tissue evidence="1">Gonad</tissue>
    </source>
</reference>
<proteinExistence type="predicted"/>
<evidence type="ECO:0000313" key="1">
    <source>
        <dbReference type="EMBL" id="KOF95819.1"/>
    </source>
</evidence>
<organism evidence="1">
    <name type="scientific">Octopus bimaculoides</name>
    <name type="common">California two-spotted octopus</name>
    <dbReference type="NCBI Taxonomy" id="37653"/>
    <lineage>
        <taxon>Eukaryota</taxon>
        <taxon>Metazoa</taxon>
        <taxon>Spiralia</taxon>
        <taxon>Lophotrochozoa</taxon>
        <taxon>Mollusca</taxon>
        <taxon>Cephalopoda</taxon>
        <taxon>Coleoidea</taxon>
        <taxon>Octopodiformes</taxon>
        <taxon>Octopoda</taxon>
        <taxon>Incirrata</taxon>
        <taxon>Octopodidae</taxon>
        <taxon>Octopus</taxon>
    </lineage>
</organism>
<protein>
    <submittedName>
        <fullName evidence="1">Uncharacterized protein</fullName>
    </submittedName>
</protein>
<sequence>MLPFFCMSSGMCKYMSLSLSLVALVQFFSLFIFDNSWFIEYVCFDITGMLLL</sequence>
<gene>
    <name evidence="1" type="ORF">OCBIM_22037115mg</name>
</gene>
<name>A0A0L8I3B7_OCTBM</name>